<dbReference type="NCBIfam" id="TIGR00197">
    <property type="entry name" value="yjeF_nterm"/>
    <property type="match status" value="1"/>
</dbReference>
<proteinExistence type="inferred from homology"/>
<dbReference type="EC" id="4.2.1.136" evidence="19"/>
<evidence type="ECO:0000256" key="18">
    <source>
        <dbReference type="HAMAP-Rule" id="MF_01966"/>
    </source>
</evidence>
<feature type="binding site" evidence="18">
    <location>
        <position position="161"/>
    </location>
    <ligand>
        <name>(6S)-NADPHX</name>
        <dbReference type="ChEBI" id="CHEBI:64076"/>
    </ligand>
</feature>
<dbReference type="InterPro" id="IPR004443">
    <property type="entry name" value="YjeF_N_dom"/>
</dbReference>
<dbReference type="CDD" id="cd01171">
    <property type="entry name" value="YXKO-related"/>
    <property type="match status" value="1"/>
</dbReference>
<evidence type="ECO:0000256" key="1">
    <source>
        <dbReference type="ARBA" id="ARBA00000013"/>
    </source>
</evidence>
<dbReference type="InterPro" id="IPR000631">
    <property type="entry name" value="CARKD"/>
</dbReference>
<evidence type="ECO:0000313" key="23">
    <source>
        <dbReference type="Proteomes" id="UP000295247"/>
    </source>
</evidence>
<evidence type="ECO:0000259" key="21">
    <source>
        <dbReference type="PROSITE" id="PS51385"/>
    </source>
</evidence>
<dbReference type="SUPFAM" id="SSF53613">
    <property type="entry name" value="Ribokinase-like"/>
    <property type="match status" value="1"/>
</dbReference>
<dbReference type="NCBIfam" id="TIGR00196">
    <property type="entry name" value="yjeF_cterm"/>
    <property type="match status" value="1"/>
</dbReference>
<feature type="binding site" evidence="17">
    <location>
        <position position="370"/>
    </location>
    <ligand>
        <name>(6S)-NADPHX</name>
        <dbReference type="ChEBI" id="CHEBI:64076"/>
    </ligand>
</feature>
<comment type="catalytic activity">
    <reaction evidence="16 17 19">
        <text>(6S)-NADPHX + ADP = AMP + phosphate + NADPH + H(+)</text>
        <dbReference type="Rhea" id="RHEA:32235"/>
        <dbReference type="ChEBI" id="CHEBI:15378"/>
        <dbReference type="ChEBI" id="CHEBI:43474"/>
        <dbReference type="ChEBI" id="CHEBI:57783"/>
        <dbReference type="ChEBI" id="CHEBI:64076"/>
        <dbReference type="ChEBI" id="CHEBI:456215"/>
        <dbReference type="ChEBI" id="CHEBI:456216"/>
        <dbReference type="EC" id="4.2.1.136"/>
    </reaction>
</comment>
<evidence type="ECO:0000256" key="8">
    <source>
        <dbReference type="ARBA" id="ARBA00022857"/>
    </source>
</evidence>
<dbReference type="GO" id="GO:0052856">
    <property type="term" value="F:NAD(P)HX epimerase activity"/>
    <property type="evidence" value="ECO:0007669"/>
    <property type="project" value="UniProtKB-UniRule"/>
</dbReference>
<feature type="binding site" evidence="17">
    <location>
        <begin position="407"/>
        <end position="411"/>
    </location>
    <ligand>
        <name>AMP</name>
        <dbReference type="ChEBI" id="CHEBI:456215"/>
    </ligand>
</feature>
<dbReference type="InterPro" id="IPR017953">
    <property type="entry name" value="Carbohydrate_kinase_pred_CS"/>
</dbReference>
<comment type="caution">
    <text evidence="22">The sequence shown here is derived from an EMBL/GenBank/DDBJ whole genome shotgun (WGS) entry which is preliminary data.</text>
</comment>
<gene>
    <name evidence="17" type="primary">nnrD</name>
    <name evidence="18" type="synonym">nnrE</name>
    <name evidence="22" type="ORF">EDC29_10516</name>
</gene>
<comment type="cofactor">
    <cofactor evidence="18 19">
        <name>K(+)</name>
        <dbReference type="ChEBI" id="CHEBI:29103"/>
    </cofactor>
    <text evidence="18 19">Binds 1 potassium ion per subunit.</text>
</comment>
<evidence type="ECO:0000313" key="22">
    <source>
        <dbReference type="EMBL" id="TCW35842.1"/>
    </source>
</evidence>
<evidence type="ECO:0000256" key="5">
    <source>
        <dbReference type="ARBA" id="ARBA00022723"/>
    </source>
</evidence>
<comment type="function">
    <text evidence="17">Catalyzes the dehydration of the S-form of NAD(P)HX at the expense of ADP, which is converted to AMP. Together with NAD(P)HX epimerase, which catalyzes the epimerization of the S- and R-forms, the enzyme allows the repair of both epimers of NAD(P)HX, a damaged form of NAD(P)H that is a result of enzymatic or heat-dependent hydration.</text>
</comment>
<evidence type="ECO:0000256" key="3">
    <source>
        <dbReference type="ARBA" id="ARBA00006001"/>
    </source>
</evidence>
<feature type="domain" description="YjeF C-terminal" evidence="20">
    <location>
        <begin position="228"/>
        <end position="496"/>
    </location>
</feature>
<feature type="binding site" evidence="17">
    <location>
        <position position="324"/>
    </location>
    <ligand>
        <name>(6S)-NADPHX</name>
        <dbReference type="ChEBI" id="CHEBI:64076"/>
    </ligand>
</feature>
<evidence type="ECO:0000256" key="11">
    <source>
        <dbReference type="ARBA" id="ARBA00023235"/>
    </source>
</evidence>
<dbReference type="Gene3D" id="3.40.1190.20">
    <property type="match status" value="1"/>
</dbReference>
<evidence type="ECO:0000256" key="15">
    <source>
        <dbReference type="ARBA" id="ARBA00048238"/>
    </source>
</evidence>
<comment type="subunit">
    <text evidence="17">Homotetramer.</text>
</comment>
<organism evidence="22 23">
    <name type="scientific">Marichromatium gracile</name>
    <name type="common">Chromatium gracile</name>
    <dbReference type="NCBI Taxonomy" id="1048"/>
    <lineage>
        <taxon>Bacteria</taxon>
        <taxon>Pseudomonadati</taxon>
        <taxon>Pseudomonadota</taxon>
        <taxon>Gammaproteobacteria</taxon>
        <taxon>Chromatiales</taxon>
        <taxon>Chromatiaceae</taxon>
        <taxon>Marichromatium</taxon>
    </lineage>
</organism>
<keyword evidence="13" id="KW-0511">Multifunctional enzyme</keyword>
<evidence type="ECO:0000256" key="10">
    <source>
        <dbReference type="ARBA" id="ARBA00023027"/>
    </source>
</evidence>
<dbReference type="PROSITE" id="PS01050">
    <property type="entry name" value="YJEF_C_2"/>
    <property type="match status" value="1"/>
</dbReference>
<dbReference type="PIRSF" id="PIRSF017184">
    <property type="entry name" value="Nnr"/>
    <property type="match status" value="1"/>
</dbReference>
<keyword evidence="9 18" id="KW-0630">Potassium</keyword>
<dbReference type="Gene3D" id="3.40.50.10260">
    <property type="entry name" value="YjeF N-terminal domain"/>
    <property type="match status" value="1"/>
</dbReference>
<dbReference type="EMBL" id="SMDC01000005">
    <property type="protein sequence ID" value="TCW35842.1"/>
    <property type="molecule type" value="Genomic_DNA"/>
</dbReference>
<dbReference type="Proteomes" id="UP000295247">
    <property type="component" value="Unassembled WGS sequence"/>
</dbReference>
<evidence type="ECO:0000256" key="14">
    <source>
        <dbReference type="ARBA" id="ARBA00025153"/>
    </source>
</evidence>
<evidence type="ECO:0000256" key="7">
    <source>
        <dbReference type="ARBA" id="ARBA00022840"/>
    </source>
</evidence>
<sequence>MNQPSLPHALYRADQARALDRAACLQPDLSGRELMERAARAAQRLVAARWPQARRVCVLVGGGNNGGDGYALARLLRRAGREVRVLSLVAPERLRHEAAEACRDWRAAGGAIEPWRGGLPEDAELLVDALLGIGLERPLREHWAEAVRALNAHPAPVLALDLPTGLHADRGAVLGEVVRASATISFIVLKQGLLTGAGPGCCGRLHWDSLGVPETLLVAEPASAQRIDWASQRACLGTRRRDAHKGQCGHVLVIGGAPGMSGAARLAGEAALRAGAGLVTVATHPAHAALLNLTRPELMVRGVEHDADLEPLLARADLVAIGPGLGREAWGRGLWRRVRECRLPLVVDADALNLLAEQPLRRDDWVLTPHPGEAGRLLGCGTAALEADRFAALAALRQKYGGALVLKGAGSLVADADETPPAVCSDGNPGMATAGAGDVLTGVIAALIGQGMDVGGAARVGVCLHAAAGDRAARAGERGMIAGDIIEAVRALADGRENHHA</sequence>
<evidence type="ECO:0000256" key="19">
    <source>
        <dbReference type="PIRNR" id="PIRNR017184"/>
    </source>
</evidence>
<comment type="catalytic activity">
    <reaction evidence="1 18 19">
        <text>(6R)-NADHX = (6S)-NADHX</text>
        <dbReference type="Rhea" id="RHEA:32215"/>
        <dbReference type="ChEBI" id="CHEBI:64074"/>
        <dbReference type="ChEBI" id="CHEBI:64075"/>
        <dbReference type="EC" id="5.1.99.6"/>
    </reaction>
</comment>
<feature type="binding site" evidence="17">
    <location>
        <position position="263"/>
    </location>
    <ligand>
        <name>(6S)-NADPHX</name>
        <dbReference type="ChEBI" id="CHEBI:64076"/>
    </ligand>
</feature>
<dbReference type="GO" id="GO:0046496">
    <property type="term" value="P:nicotinamide nucleotide metabolic process"/>
    <property type="evidence" value="ECO:0007669"/>
    <property type="project" value="UniProtKB-UniRule"/>
</dbReference>
<evidence type="ECO:0000256" key="17">
    <source>
        <dbReference type="HAMAP-Rule" id="MF_01965"/>
    </source>
</evidence>
<accession>A0A4R4AA49</accession>
<dbReference type="PROSITE" id="PS51383">
    <property type="entry name" value="YJEF_C_3"/>
    <property type="match status" value="1"/>
</dbReference>
<dbReference type="Pfam" id="PF01256">
    <property type="entry name" value="Carb_kinase"/>
    <property type="match status" value="1"/>
</dbReference>
<dbReference type="InterPro" id="IPR029056">
    <property type="entry name" value="Ribokinase-like"/>
</dbReference>
<evidence type="ECO:0000259" key="20">
    <source>
        <dbReference type="PROSITE" id="PS51383"/>
    </source>
</evidence>
<feature type="binding site" evidence="17">
    <location>
        <position position="437"/>
    </location>
    <ligand>
        <name>AMP</name>
        <dbReference type="ChEBI" id="CHEBI:456215"/>
    </ligand>
</feature>
<feature type="domain" description="YjeF N-terminal" evidence="21">
    <location>
        <begin position="16"/>
        <end position="218"/>
    </location>
</feature>
<dbReference type="GO" id="GO:0046872">
    <property type="term" value="F:metal ion binding"/>
    <property type="evidence" value="ECO:0007669"/>
    <property type="project" value="UniProtKB-UniRule"/>
</dbReference>
<comment type="similarity">
    <text evidence="4 19">In the C-terminal section; belongs to the NnrD/CARKD family.</text>
</comment>
<keyword evidence="12 17" id="KW-0456">Lyase</keyword>
<feature type="binding site" evidence="18">
    <location>
        <begin position="132"/>
        <end position="138"/>
    </location>
    <ligand>
        <name>(6S)-NADPHX</name>
        <dbReference type="ChEBI" id="CHEBI:64076"/>
    </ligand>
</feature>
<keyword evidence="11 18" id="KW-0413">Isomerase</keyword>
<dbReference type="GO" id="GO:0005524">
    <property type="term" value="F:ATP binding"/>
    <property type="evidence" value="ECO:0007669"/>
    <property type="project" value="UniProtKB-UniRule"/>
</dbReference>
<comment type="caution">
    <text evidence="18">Lacks conserved residue(s) required for the propagation of feature annotation.</text>
</comment>
<name>A0A4R4AA49_MARGR</name>
<reference evidence="22 23" key="1">
    <citation type="submission" date="2019-03" db="EMBL/GenBank/DDBJ databases">
        <title>Genomic Encyclopedia of Type Strains, Phase IV (KMG-IV): sequencing the most valuable type-strain genomes for metagenomic binning, comparative biology and taxonomic classification.</title>
        <authorList>
            <person name="Goeker M."/>
        </authorList>
    </citation>
    <scope>NUCLEOTIDE SEQUENCE [LARGE SCALE GENOMIC DNA]</scope>
    <source>
        <strain evidence="22 23">DSM 203</strain>
    </source>
</reference>
<dbReference type="PROSITE" id="PS51385">
    <property type="entry name" value="YJEF_N"/>
    <property type="match status" value="1"/>
</dbReference>
<feature type="binding site" evidence="18">
    <location>
        <position position="164"/>
    </location>
    <ligand>
        <name>K(+)</name>
        <dbReference type="ChEBI" id="CHEBI:29103"/>
    </ligand>
</feature>
<feature type="binding site" evidence="18">
    <location>
        <begin position="64"/>
        <end position="68"/>
    </location>
    <ligand>
        <name>(6S)-NADPHX</name>
        <dbReference type="ChEBI" id="CHEBI:64076"/>
    </ligand>
</feature>
<keyword evidence="7 17" id="KW-0067">ATP-binding</keyword>
<comment type="catalytic activity">
    <reaction evidence="2 18 19">
        <text>(6R)-NADPHX = (6S)-NADPHX</text>
        <dbReference type="Rhea" id="RHEA:32227"/>
        <dbReference type="ChEBI" id="CHEBI:64076"/>
        <dbReference type="ChEBI" id="CHEBI:64077"/>
        <dbReference type="EC" id="5.1.99.6"/>
    </reaction>
</comment>
<dbReference type="PANTHER" id="PTHR12592:SF0">
    <property type="entry name" value="ATP-DEPENDENT (S)-NAD(P)H-HYDRATE DEHYDRATASE"/>
    <property type="match status" value="1"/>
</dbReference>
<evidence type="ECO:0000256" key="16">
    <source>
        <dbReference type="ARBA" id="ARBA00049209"/>
    </source>
</evidence>
<dbReference type="RefSeq" id="WP_132229511.1">
    <property type="nucleotide sequence ID" value="NZ_NRRH01000005.1"/>
</dbReference>
<dbReference type="AlphaFoldDB" id="A0A4R4AA49"/>
<comment type="cofactor">
    <cofactor evidence="17">
        <name>Mg(2+)</name>
        <dbReference type="ChEBI" id="CHEBI:18420"/>
    </cofactor>
</comment>
<evidence type="ECO:0000256" key="12">
    <source>
        <dbReference type="ARBA" id="ARBA00023239"/>
    </source>
</evidence>
<evidence type="ECO:0000256" key="13">
    <source>
        <dbReference type="ARBA" id="ARBA00023268"/>
    </source>
</evidence>
<evidence type="ECO:0000256" key="6">
    <source>
        <dbReference type="ARBA" id="ARBA00022741"/>
    </source>
</evidence>
<keyword evidence="8 17" id="KW-0521">NADP</keyword>
<comment type="similarity">
    <text evidence="18">Belongs to the NnrE/AIBP family.</text>
</comment>
<feature type="binding site" evidence="17">
    <location>
        <position position="438"/>
    </location>
    <ligand>
        <name>(6S)-NADPHX</name>
        <dbReference type="ChEBI" id="CHEBI:64076"/>
    </ligand>
</feature>
<comment type="function">
    <text evidence="14 19">Bifunctional enzyme that catalyzes the epimerization of the S- and R-forms of NAD(P)HX and the dehydration of the S-form of NAD(P)HX at the expense of ADP, which is converted to AMP. This allows the repair of both epimers of NAD(P)HX, a damaged form of NAD(P)H that is a result of enzymatic or heat-dependent hydration.</text>
</comment>
<dbReference type="GO" id="GO:0052855">
    <property type="term" value="F:ADP-dependent NAD(P)H-hydrate dehydratase activity"/>
    <property type="evidence" value="ECO:0007669"/>
    <property type="project" value="UniProtKB-UniRule"/>
</dbReference>
<dbReference type="HAMAP" id="MF_01966">
    <property type="entry name" value="NADHX_epimerase"/>
    <property type="match status" value="1"/>
</dbReference>
<comment type="function">
    <text evidence="18">Catalyzes the epimerization of the S- and R-forms of NAD(P)HX, a damaged form of NAD(P)H that is a result of enzymatic or heat-dependent hydration. This is a prerequisite for the S-specific NAD(P)H-hydrate dehydratase to allow the repair of both epimers of NAD(P)HX.</text>
</comment>
<dbReference type="SUPFAM" id="SSF64153">
    <property type="entry name" value="YjeF N-terminal domain-like"/>
    <property type="match status" value="1"/>
</dbReference>
<dbReference type="InterPro" id="IPR030677">
    <property type="entry name" value="Nnr"/>
</dbReference>
<evidence type="ECO:0000256" key="2">
    <source>
        <dbReference type="ARBA" id="ARBA00000909"/>
    </source>
</evidence>
<keyword evidence="5 18" id="KW-0479">Metal-binding</keyword>
<protein>
    <recommendedName>
        <fullName evidence="19">Bifunctional NAD(P)H-hydrate repair enzyme</fullName>
    </recommendedName>
    <alternativeName>
        <fullName evidence="19">Nicotinamide nucleotide repair protein</fullName>
    </alternativeName>
    <domain>
        <recommendedName>
            <fullName evidence="19">ADP-dependent (S)-NAD(P)H-hydrate dehydratase</fullName>
            <ecNumber evidence="19">4.2.1.136</ecNumber>
        </recommendedName>
        <alternativeName>
            <fullName evidence="19">ADP-dependent NAD(P)HX dehydratase</fullName>
        </alternativeName>
    </domain>
    <domain>
        <recommendedName>
            <fullName evidence="19">NAD(P)H-hydrate epimerase</fullName>
            <ecNumber evidence="19">5.1.99.6</ecNumber>
        </recommendedName>
    </domain>
</protein>
<dbReference type="EC" id="5.1.99.6" evidence="19"/>
<dbReference type="InterPro" id="IPR036652">
    <property type="entry name" value="YjeF_N_dom_sf"/>
</dbReference>
<dbReference type="GO" id="GO:0110051">
    <property type="term" value="P:metabolite repair"/>
    <property type="evidence" value="ECO:0007669"/>
    <property type="project" value="TreeGrafter"/>
</dbReference>
<evidence type="ECO:0000256" key="9">
    <source>
        <dbReference type="ARBA" id="ARBA00022958"/>
    </source>
</evidence>
<comment type="catalytic activity">
    <reaction evidence="15 17 19">
        <text>(6S)-NADHX + ADP = AMP + phosphate + NADH + H(+)</text>
        <dbReference type="Rhea" id="RHEA:32223"/>
        <dbReference type="ChEBI" id="CHEBI:15378"/>
        <dbReference type="ChEBI" id="CHEBI:43474"/>
        <dbReference type="ChEBI" id="CHEBI:57945"/>
        <dbReference type="ChEBI" id="CHEBI:64074"/>
        <dbReference type="ChEBI" id="CHEBI:456215"/>
        <dbReference type="ChEBI" id="CHEBI:456216"/>
        <dbReference type="EC" id="4.2.1.136"/>
    </reaction>
</comment>
<keyword evidence="10 17" id="KW-0520">NAD</keyword>
<feature type="binding site" evidence="18">
    <location>
        <position position="65"/>
    </location>
    <ligand>
        <name>K(+)</name>
        <dbReference type="ChEBI" id="CHEBI:29103"/>
    </ligand>
</feature>
<dbReference type="Pfam" id="PF03853">
    <property type="entry name" value="YjeF_N"/>
    <property type="match status" value="1"/>
</dbReference>
<feature type="binding site" evidence="18">
    <location>
        <position position="128"/>
    </location>
    <ligand>
        <name>K(+)</name>
        <dbReference type="ChEBI" id="CHEBI:29103"/>
    </ligand>
</feature>
<dbReference type="HAMAP" id="MF_01965">
    <property type="entry name" value="NADHX_dehydratase"/>
    <property type="match status" value="1"/>
</dbReference>
<comment type="similarity">
    <text evidence="17">Belongs to the NnrD/CARKD family.</text>
</comment>
<comment type="similarity">
    <text evidence="3 19">In the N-terminal section; belongs to the NnrE/AIBP family.</text>
</comment>
<dbReference type="PANTHER" id="PTHR12592">
    <property type="entry name" value="ATP-DEPENDENT (S)-NAD(P)H-HYDRATE DEHYDRATASE FAMILY MEMBER"/>
    <property type="match status" value="1"/>
</dbReference>
<evidence type="ECO:0000256" key="4">
    <source>
        <dbReference type="ARBA" id="ARBA00009524"/>
    </source>
</evidence>
<keyword evidence="6 17" id="KW-0547">Nucleotide-binding</keyword>